<comment type="caution">
    <text evidence="1">The sequence shown here is derived from an EMBL/GenBank/DDBJ whole genome shotgun (WGS) entry which is preliminary data.</text>
</comment>
<evidence type="ECO:0000313" key="2">
    <source>
        <dbReference type="Proteomes" id="UP001159363"/>
    </source>
</evidence>
<protein>
    <submittedName>
        <fullName evidence="1">Uncharacterized protein</fullName>
    </submittedName>
</protein>
<gene>
    <name evidence="1" type="ORF">PR048_014541</name>
</gene>
<proteinExistence type="predicted"/>
<reference evidence="1 2" key="1">
    <citation type="submission" date="2023-02" db="EMBL/GenBank/DDBJ databases">
        <title>LHISI_Scaffold_Assembly.</title>
        <authorList>
            <person name="Stuart O.P."/>
            <person name="Cleave R."/>
            <person name="Magrath M.J.L."/>
            <person name="Mikheyev A.S."/>
        </authorList>
    </citation>
    <scope>NUCLEOTIDE SEQUENCE [LARGE SCALE GENOMIC DNA]</scope>
    <source>
        <strain evidence="1">Daus_M_001</strain>
        <tissue evidence="1">Leg muscle</tissue>
    </source>
</reference>
<name>A0ABQ9HFB5_9NEOP</name>
<accession>A0ABQ9HFB5</accession>
<organism evidence="1 2">
    <name type="scientific">Dryococelus australis</name>
    <dbReference type="NCBI Taxonomy" id="614101"/>
    <lineage>
        <taxon>Eukaryota</taxon>
        <taxon>Metazoa</taxon>
        <taxon>Ecdysozoa</taxon>
        <taxon>Arthropoda</taxon>
        <taxon>Hexapoda</taxon>
        <taxon>Insecta</taxon>
        <taxon>Pterygota</taxon>
        <taxon>Neoptera</taxon>
        <taxon>Polyneoptera</taxon>
        <taxon>Phasmatodea</taxon>
        <taxon>Verophasmatodea</taxon>
        <taxon>Anareolatae</taxon>
        <taxon>Phasmatidae</taxon>
        <taxon>Eurycanthinae</taxon>
        <taxon>Dryococelus</taxon>
    </lineage>
</organism>
<evidence type="ECO:0000313" key="1">
    <source>
        <dbReference type="EMBL" id="KAJ8882728.1"/>
    </source>
</evidence>
<sequence>MLPDAESPGGEVVRLLASRLGEPGSIPGGVAPELVADDAAGRRVFSGVSRFPALAFQCCSIPIFVLIGSQDSDGIFVFVGTSCQYEIFGSTQHAVRHKARSKSITRPMNVRRSLDGLVHWQLRTFDVNSLEKFPACDCTCFNITPTGTHTVIMNRATVAERLDCLPPTKANRVQSPAGPLRIFTSGRRAGRRRWSTGFLRDLSFPSPFFPVLLGTHFISPVSALNNSLNTAQIDSLTLAIVSEGKKANNFLITTLGSEGWIRLWIILRSSAEQIVEHTIEQILEHVDYVGQIVALTVELTEELSA</sequence>
<dbReference type="EMBL" id="JARBHB010000005">
    <property type="protein sequence ID" value="KAJ8882728.1"/>
    <property type="molecule type" value="Genomic_DNA"/>
</dbReference>
<dbReference type="Proteomes" id="UP001159363">
    <property type="component" value="Chromosome 4"/>
</dbReference>
<keyword evidence="2" id="KW-1185">Reference proteome</keyword>